<accession>A0A7W6MQ92</accession>
<comment type="caution">
    <text evidence="2">The sequence shown here is derived from an EMBL/GenBank/DDBJ whole genome shotgun (WGS) entry which is preliminary data.</text>
</comment>
<sequence length="139" mass="15043">MVFGLLDTAGIASDLGIEDEKAGLQFGDMGSDTLAMFFEHLPARRSGHVAFRTERRVAQHLADRHAGRFQAAEKFDPRQDGCVVVPLSRAVTISIGKQPDPLIIAKRVGRQTRPPCELADLHGSLSRHDADTATPSSAL</sequence>
<protein>
    <submittedName>
        <fullName evidence="2">Uncharacterized protein</fullName>
    </submittedName>
</protein>
<name>A0A7W6MQ92_9HYPH</name>
<organism evidence="2 3">
    <name type="scientific">Aurantimonas endophytica</name>
    <dbReference type="NCBI Taxonomy" id="1522175"/>
    <lineage>
        <taxon>Bacteria</taxon>
        <taxon>Pseudomonadati</taxon>
        <taxon>Pseudomonadota</taxon>
        <taxon>Alphaproteobacteria</taxon>
        <taxon>Hyphomicrobiales</taxon>
        <taxon>Aurantimonadaceae</taxon>
        <taxon>Aurantimonas</taxon>
    </lineage>
</organism>
<evidence type="ECO:0000256" key="1">
    <source>
        <dbReference type="SAM" id="MobiDB-lite"/>
    </source>
</evidence>
<evidence type="ECO:0000313" key="2">
    <source>
        <dbReference type="EMBL" id="MBB4003825.1"/>
    </source>
</evidence>
<dbReference type="EMBL" id="JACIEM010000003">
    <property type="protein sequence ID" value="MBB4003825.1"/>
    <property type="molecule type" value="Genomic_DNA"/>
</dbReference>
<feature type="region of interest" description="Disordered" evidence="1">
    <location>
        <begin position="115"/>
        <end position="139"/>
    </location>
</feature>
<reference evidence="2 3" key="1">
    <citation type="submission" date="2020-08" db="EMBL/GenBank/DDBJ databases">
        <title>Genomic Encyclopedia of Type Strains, Phase IV (KMG-IV): sequencing the most valuable type-strain genomes for metagenomic binning, comparative biology and taxonomic classification.</title>
        <authorList>
            <person name="Goeker M."/>
        </authorList>
    </citation>
    <scope>NUCLEOTIDE SEQUENCE [LARGE SCALE GENOMIC DNA]</scope>
    <source>
        <strain evidence="2 3">DSM 103570</strain>
    </source>
</reference>
<dbReference type="AlphaFoldDB" id="A0A7W6MQ92"/>
<dbReference type="Proteomes" id="UP000588647">
    <property type="component" value="Unassembled WGS sequence"/>
</dbReference>
<gene>
    <name evidence="2" type="ORF">GGR03_002906</name>
</gene>
<keyword evidence="3" id="KW-1185">Reference proteome</keyword>
<proteinExistence type="predicted"/>
<evidence type="ECO:0000313" key="3">
    <source>
        <dbReference type="Proteomes" id="UP000588647"/>
    </source>
</evidence>